<feature type="compositionally biased region" description="Polar residues" evidence="1">
    <location>
        <begin position="146"/>
        <end position="160"/>
    </location>
</feature>
<proteinExistence type="predicted"/>
<keyword evidence="3" id="KW-1185">Reference proteome</keyword>
<name>A0AAP0GFK3_9ASPA</name>
<organism evidence="2 3">
    <name type="scientific">Platanthera zijinensis</name>
    <dbReference type="NCBI Taxonomy" id="2320716"/>
    <lineage>
        <taxon>Eukaryota</taxon>
        <taxon>Viridiplantae</taxon>
        <taxon>Streptophyta</taxon>
        <taxon>Embryophyta</taxon>
        <taxon>Tracheophyta</taxon>
        <taxon>Spermatophyta</taxon>
        <taxon>Magnoliopsida</taxon>
        <taxon>Liliopsida</taxon>
        <taxon>Asparagales</taxon>
        <taxon>Orchidaceae</taxon>
        <taxon>Orchidoideae</taxon>
        <taxon>Orchideae</taxon>
        <taxon>Orchidinae</taxon>
        <taxon>Platanthera</taxon>
    </lineage>
</organism>
<protein>
    <submittedName>
        <fullName evidence="2">Uncharacterized protein</fullName>
    </submittedName>
</protein>
<evidence type="ECO:0000313" key="2">
    <source>
        <dbReference type="EMBL" id="KAK8957149.1"/>
    </source>
</evidence>
<feature type="region of interest" description="Disordered" evidence="1">
    <location>
        <begin position="60"/>
        <end position="106"/>
    </location>
</feature>
<dbReference type="Proteomes" id="UP001418222">
    <property type="component" value="Unassembled WGS sequence"/>
</dbReference>
<accession>A0AAP0GFK3</accession>
<feature type="compositionally biased region" description="Polar residues" evidence="1">
    <location>
        <begin position="65"/>
        <end position="74"/>
    </location>
</feature>
<feature type="region of interest" description="Disordered" evidence="1">
    <location>
        <begin position="124"/>
        <end position="168"/>
    </location>
</feature>
<reference evidence="2 3" key="1">
    <citation type="journal article" date="2022" name="Nat. Plants">
        <title>Genomes of leafy and leafless Platanthera orchids illuminate the evolution of mycoheterotrophy.</title>
        <authorList>
            <person name="Li M.H."/>
            <person name="Liu K.W."/>
            <person name="Li Z."/>
            <person name="Lu H.C."/>
            <person name="Ye Q.L."/>
            <person name="Zhang D."/>
            <person name="Wang J.Y."/>
            <person name="Li Y.F."/>
            <person name="Zhong Z.M."/>
            <person name="Liu X."/>
            <person name="Yu X."/>
            <person name="Liu D.K."/>
            <person name="Tu X.D."/>
            <person name="Liu B."/>
            <person name="Hao Y."/>
            <person name="Liao X.Y."/>
            <person name="Jiang Y.T."/>
            <person name="Sun W.H."/>
            <person name="Chen J."/>
            <person name="Chen Y.Q."/>
            <person name="Ai Y."/>
            <person name="Zhai J.W."/>
            <person name="Wu S.S."/>
            <person name="Zhou Z."/>
            <person name="Hsiao Y.Y."/>
            <person name="Wu W.L."/>
            <person name="Chen Y.Y."/>
            <person name="Lin Y.F."/>
            <person name="Hsu J.L."/>
            <person name="Li C.Y."/>
            <person name="Wang Z.W."/>
            <person name="Zhao X."/>
            <person name="Zhong W.Y."/>
            <person name="Ma X.K."/>
            <person name="Ma L."/>
            <person name="Huang J."/>
            <person name="Chen G.Z."/>
            <person name="Huang M.Z."/>
            <person name="Huang L."/>
            <person name="Peng D.H."/>
            <person name="Luo Y.B."/>
            <person name="Zou S.Q."/>
            <person name="Chen S.P."/>
            <person name="Lan S."/>
            <person name="Tsai W.C."/>
            <person name="Van de Peer Y."/>
            <person name="Liu Z.J."/>
        </authorList>
    </citation>
    <scope>NUCLEOTIDE SEQUENCE [LARGE SCALE GENOMIC DNA]</scope>
    <source>
        <strain evidence="2">Lor287</strain>
    </source>
</reference>
<sequence length="168" mass="18410">MGCRFLLEPAQLHQILMSRRDIRRCCYNGMIAGISMPIAMPESLKKSKLPMDVFVAPQVRDNEVGPQNTATVQKKSFEHTVPESSSSSTDKDSKRASLMHVNKSESSSFVPTIVGILASSMNEEPKRINKSELKHSKQKALRGNGLASTTKDLPSINSTGFHLAPVAD</sequence>
<evidence type="ECO:0000313" key="3">
    <source>
        <dbReference type="Proteomes" id="UP001418222"/>
    </source>
</evidence>
<dbReference type="EMBL" id="JBBWWQ010000001">
    <property type="protein sequence ID" value="KAK8957149.1"/>
    <property type="molecule type" value="Genomic_DNA"/>
</dbReference>
<evidence type="ECO:0000256" key="1">
    <source>
        <dbReference type="SAM" id="MobiDB-lite"/>
    </source>
</evidence>
<dbReference type="AlphaFoldDB" id="A0AAP0GFK3"/>
<gene>
    <name evidence="2" type="ORF">KSP39_PZI001108</name>
</gene>
<comment type="caution">
    <text evidence="2">The sequence shown here is derived from an EMBL/GenBank/DDBJ whole genome shotgun (WGS) entry which is preliminary data.</text>
</comment>
<feature type="compositionally biased region" description="Basic and acidic residues" evidence="1">
    <location>
        <begin position="124"/>
        <end position="135"/>
    </location>
</feature>